<dbReference type="EMBL" id="VWXL01000075">
    <property type="protein sequence ID" value="MVB11817.1"/>
    <property type="molecule type" value="Genomic_DNA"/>
</dbReference>
<dbReference type="InterPro" id="IPR027417">
    <property type="entry name" value="P-loop_NTPase"/>
</dbReference>
<keyword evidence="3 4" id="KW-0342">GTP-binding</keyword>
<dbReference type="SUPFAM" id="SSF52540">
    <property type="entry name" value="P-loop containing nucleoside triphosphate hydrolases"/>
    <property type="match status" value="1"/>
</dbReference>
<organism evidence="7 9">
    <name type="scientific">Caproicibacter fermentans</name>
    <dbReference type="NCBI Taxonomy" id="2576756"/>
    <lineage>
        <taxon>Bacteria</taxon>
        <taxon>Bacillati</taxon>
        <taxon>Bacillota</taxon>
        <taxon>Clostridia</taxon>
        <taxon>Eubacteriales</taxon>
        <taxon>Acutalibacteraceae</taxon>
        <taxon>Caproicibacter</taxon>
    </lineage>
</organism>
<dbReference type="Pfam" id="PF03668">
    <property type="entry name" value="RapZ-like_N"/>
    <property type="match status" value="1"/>
</dbReference>
<dbReference type="RefSeq" id="WP_066648052.1">
    <property type="nucleotide sequence ID" value="NZ_CP060286.1"/>
</dbReference>
<gene>
    <name evidence="8" type="primary">rapZ</name>
    <name evidence="7" type="ORF">CAFE_25430</name>
    <name evidence="8" type="ORF">HCR03_05490</name>
</gene>
<evidence type="ECO:0000313" key="7">
    <source>
        <dbReference type="EMBL" id="MVB11817.1"/>
    </source>
</evidence>
<dbReference type="Gene3D" id="3.40.50.300">
    <property type="entry name" value="P-loop containing nucleotide triphosphate hydrolases"/>
    <property type="match status" value="1"/>
</dbReference>
<name>A0A6N8I238_9FIRM</name>
<feature type="binding site" evidence="4">
    <location>
        <begin position="8"/>
        <end position="15"/>
    </location>
    <ligand>
        <name>ATP</name>
        <dbReference type="ChEBI" id="CHEBI:30616"/>
    </ligand>
</feature>
<evidence type="ECO:0000313" key="8">
    <source>
        <dbReference type="EMBL" id="QNK41703.1"/>
    </source>
</evidence>
<dbReference type="HAMAP" id="MF_00636">
    <property type="entry name" value="RapZ_like"/>
    <property type="match status" value="1"/>
</dbReference>
<accession>A0A6N8I238</accession>
<dbReference type="PIRSF" id="PIRSF005052">
    <property type="entry name" value="P-loopkin"/>
    <property type="match status" value="1"/>
</dbReference>
<evidence type="ECO:0000256" key="4">
    <source>
        <dbReference type="HAMAP-Rule" id="MF_00636"/>
    </source>
</evidence>
<reference evidence="7 9" key="1">
    <citation type="submission" date="2019-09" db="EMBL/GenBank/DDBJ databases">
        <title>Genome sequence of Clostridium sp. EA1.</title>
        <authorList>
            <person name="Poehlein A."/>
            <person name="Bengelsdorf F.R."/>
            <person name="Daniel R."/>
        </authorList>
    </citation>
    <scope>NUCLEOTIDE SEQUENCE [LARGE SCALE GENOMIC DNA]</scope>
    <source>
        <strain evidence="7 9">EA1</strain>
    </source>
</reference>
<accession>A0A7G8TDL2</accession>
<proteinExistence type="inferred from homology"/>
<dbReference type="EMBL" id="CP060286">
    <property type="protein sequence ID" value="QNK41703.1"/>
    <property type="molecule type" value="Genomic_DNA"/>
</dbReference>
<keyword evidence="2 4" id="KW-0067">ATP-binding</keyword>
<dbReference type="Proteomes" id="UP000469440">
    <property type="component" value="Unassembled WGS sequence"/>
</dbReference>
<keyword evidence="9" id="KW-1185">Reference proteome</keyword>
<evidence type="ECO:0000259" key="6">
    <source>
        <dbReference type="Pfam" id="PF22740"/>
    </source>
</evidence>
<feature type="domain" description="RapZ-like N-terminal" evidence="5">
    <location>
        <begin position="1"/>
        <end position="159"/>
    </location>
</feature>
<dbReference type="Proteomes" id="UP000515909">
    <property type="component" value="Chromosome"/>
</dbReference>
<dbReference type="GO" id="GO:0005524">
    <property type="term" value="F:ATP binding"/>
    <property type="evidence" value="ECO:0007669"/>
    <property type="project" value="UniProtKB-UniRule"/>
</dbReference>
<dbReference type="GO" id="GO:0005525">
    <property type="term" value="F:GTP binding"/>
    <property type="evidence" value="ECO:0007669"/>
    <property type="project" value="UniProtKB-UniRule"/>
</dbReference>
<evidence type="ECO:0000313" key="9">
    <source>
        <dbReference type="Proteomes" id="UP000469440"/>
    </source>
</evidence>
<sequence>MEFLIVTGLSGAGKSRAMDALEDIGFYCADNIPPKLIPTFYELSRQAKGTLSHVAVVTDIRGGDMFSSLLETLDQMKSDGKDYKVLFLDANDYVLVNRFKETRRKHPLADNCLGSLDQAVRLERDVLRLVKERADYVIDTSLLSPAQLKKRISGLFLGDASDALMIHCISFGFKYGVPAEADLVFDVRCLPNPYYVEELKNLTGLDEPVRSYVMKWDQTKGFVRRFMDLIDYMIPLYCGEGKSQLVVAIGCTGGHHRSVTLAELLYNHLLQQNLRTSVNHRDIQKQ</sequence>
<dbReference type="InterPro" id="IPR053930">
    <property type="entry name" value="RapZ-like_N"/>
</dbReference>
<dbReference type="InterPro" id="IPR005337">
    <property type="entry name" value="RapZ-like"/>
</dbReference>
<evidence type="ECO:0000313" key="10">
    <source>
        <dbReference type="Proteomes" id="UP000515909"/>
    </source>
</evidence>
<reference evidence="8 10" key="2">
    <citation type="submission" date="2020-08" db="EMBL/GenBank/DDBJ databases">
        <title>The isolate Caproiciproducens sp. 7D4C2 produces n-caproate at mildly acidic conditions from hexoses: genome and rBOX comparison with related strains and chain-elongating bacteria.</title>
        <authorList>
            <person name="Esquivel-Elizondo S."/>
            <person name="Bagci C."/>
            <person name="Temovska M."/>
            <person name="Jeon B.S."/>
            <person name="Bessarab I."/>
            <person name="Williams R.B.H."/>
            <person name="Huson D.H."/>
            <person name="Angenent L.T."/>
        </authorList>
    </citation>
    <scope>NUCLEOTIDE SEQUENCE [LARGE SCALE GENOMIC DNA]</scope>
    <source>
        <strain evidence="8 10">7D4C2</strain>
    </source>
</reference>
<evidence type="ECO:0000259" key="5">
    <source>
        <dbReference type="Pfam" id="PF03668"/>
    </source>
</evidence>
<dbReference type="NCBIfam" id="NF003828">
    <property type="entry name" value="PRK05416.1"/>
    <property type="match status" value="1"/>
</dbReference>
<dbReference type="KEGG" id="cfem:HCR03_05490"/>
<dbReference type="Pfam" id="PF22740">
    <property type="entry name" value="PapZ_C"/>
    <property type="match status" value="1"/>
</dbReference>
<protein>
    <submittedName>
        <fullName evidence="7">Nucleotide-binding protein</fullName>
    </submittedName>
    <submittedName>
        <fullName evidence="8">RNase adapter RapZ</fullName>
    </submittedName>
</protein>
<dbReference type="InterPro" id="IPR053931">
    <property type="entry name" value="RapZ_C"/>
</dbReference>
<evidence type="ECO:0000256" key="1">
    <source>
        <dbReference type="ARBA" id="ARBA00022741"/>
    </source>
</evidence>
<dbReference type="OrthoDB" id="9784461at2"/>
<dbReference type="AlphaFoldDB" id="A0A6N8I238"/>
<feature type="domain" description="RapZ C-terminal" evidence="6">
    <location>
        <begin position="165"/>
        <end position="284"/>
    </location>
</feature>
<evidence type="ECO:0000256" key="3">
    <source>
        <dbReference type="ARBA" id="ARBA00023134"/>
    </source>
</evidence>
<evidence type="ECO:0000256" key="2">
    <source>
        <dbReference type="ARBA" id="ARBA00022840"/>
    </source>
</evidence>
<dbReference type="PANTHER" id="PTHR30448">
    <property type="entry name" value="RNASE ADAPTER PROTEIN RAPZ"/>
    <property type="match status" value="1"/>
</dbReference>
<keyword evidence="1 4" id="KW-0547">Nucleotide-binding</keyword>
<feature type="binding site" evidence="4">
    <location>
        <begin position="59"/>
        <end position="62"/>
    </location>
    <ligand>
        <name>GTP</name>
        <dbReference type="ChEBI" id="CHEBI:37565"/>
    </ligand>
</feature>
<dbReference type="PANTHER" id="PTHR30448:SF0">
    <property type="entry name" value="RNASE ADAPTER PROTEIN RAPZ"/>
    <property type="match status" value="1"/>
</dbReference>